<dbReference type="AlphaFoldDB" id="A0A072VEN3"/>
<gene>
    <name evidence="1" type="ordered locus">MTR_1g029390</name>
</gene>
<dbReference type="PANTHER" id="PTHR11697:SF230">
    <property type="entry name" value="ZINC FINGER, MYM DOMAIN CONTAINING 1"/>
    <property type="match status" value="1"/>
</dbReference>
<evidence type="ECO:0000313" key="3">
    <source>
        <dbReference type="Proteomes" id="UP000002051"/>
    </source>
</evidence>
<evidence type="ECO:0000313" key="2">
    <source>
        <dbReference type="EnsemblPlants" id="KEH40469"/>
    </source>
</evidence>
<reference evidence="1 3" key="2">
    <citation type="journal article" date="2014" name="BMC Genomics">
        <title>An improved genome release (version Mt4.0) for the model legume Medicago truncatula.</title>
        <authorList>
            <person name="Tang H."/>
            <person name="Krishnakumar V."/>
            <person name="Bidwell S."/>
            <person name="Rosen B."/>
            <person name="Chan A."/>
            <person name="Zhou S."/>
            <person name="Gentzbittel L."/>
            <person name="Childs K.L."/>
            <person name="Yandell M."/>
            <person name="Gundlach H."/>
            <person name="Mayer K.F."/>
            <person name="Schwartz D.C."/>
            <person name="Town C.D."/>
        </authorList>
    </citation>
    <scope>GENOME REANNOTATION</scope>
    <source>
        <strain evidence="1">A17</strain>
        <strain evidence="2 3">cv. Jemalong A17</strain>
    </source>
</reference>
<name>A0A072VEN3_MEDTR</name>
<dbReference type="PANTHER" id="PTHR11697">
    <property type="entry name" value="GENERAL TRANSCRIPTION FACTOR 2-RELATED ZINC FINGER PROTEIN"/>
    <property type="match status" value="1"/>
</dbReference>
<proteinExistence type="predicted"/>
<organism evidence="1 3">
    <name type="scientific">Medicago truncatula</name>
    <name type="common">Barrel medic</name>
    <name type="synonym">Medicago tribuloides</name>
    <dbReference type="NCBI Taxonomy" id="3880"/>
    <lineage>
        <taxon>Eukaryota</taxon>
        <taxon>Viridiplantae</taxon>
        <taxon>Streptophyta</taxon>
        <taxon>Embryophyta</taxon>
        <taxon>Tracheophyta</taxon>
        <taxon>Spermatophyta</taxon>
        <taxon>Magnoliopsida</taxon>
        <taxon>eudicotyledons</taxon>
        <taxon>Gunneridae</taxon>
        <taxon>Pentapetalae</taxon>
        <taxon>rosids</taxon>
        <taxon>fabids</taxon>
        <taxon>Fabales</taxon>
        <taxon>Fabaceae</taxon>
        <taxon>Papilionoideae</taxon>
        <taxon>50 kb inversion clade</taxon>
        <taxon>NPAAA clade</taxon>
        <taxon>Hologalegina</taxon>
        <taxon>IRL clade</taxon>
        <taxon>Trifolieae</taxon>
        <taxon>Medicago</taxon>
    </lineage>
</organism>
<sequence>MAARQHCDDEDTAFLDAEFRWIGGDYAEEMWHDNFYRAPTEGAICTYVLGISNELSQILQRKDQDIVNAMQLVSITKKQLQTLRDDG</sequence>
<evidence type="ECO:0000313" key="1">
    <source>
        <dbReference type="EMBL" id="KEH40469.1"/>
    </source>
</evidence>
<dbReference type="HOGENOM" id="CLU_2486708_0_0_1"/>
<reference evidence="1 3" key="1">
    <citation type="journal article" date="2011" name="Nature">
        <title>The Medicago genome provides insight into the evolution of rhizobial symbioses.</title>
        <authorList>
            <person name="Young N.D."/>
            <person name="Debelle F."/>
            <person name="Oldroyd G.E."/>
            <person name="Geurts R."/>
            <person name="Cannon S.B."/>
            <person name="Udvardi M.K."/>
            <person name="Benedito V.A."/>
            <person name="Mayer K.F."/>
            <person name="Gouzy J."/>
            <person name="Schoof H."/>
            <person name="Van de Peer Y."/>
            <person name="Proost S."/>
            <person name="Cook D.R."/>
            <person name="Meyers B.C."/>
            <person name="Spannagl M."/>
            <person name="Cheung F."/>
            <person name="De Mita S."/>
            <person name="Krishnakumar V."/>
            <person name="Gundlach H."/>
            <person name="Zhou S."/>
            <person name="Mudge J."/>
            <person name="Bharti A.K."/>
            <person name="Murray J.D."/>
            <person name="Naoumkina M.A."/>
            <person name="Rosen B."/>
            <person name="Silverstein K.A."/>
            <person name="Tang H."/>
            <person name="Rombauts S."/>
            <person name="Zhao P.X."/>
            <person name="Zhou P."/>
            <person name="Barbe V."/>
            <person name="Bardou P."/>
            <person name="Bechner M."/>
            <person name="Bellec A."/>
            <person name="Berger A."/>
            <person name="Berges H."/>
            <person name="Bidwell S."/>
            <person name="Bisseling T."/>
            <person name="Choisne N."/>
            <person name="Couloux A."/>
            <person name="Denny R."/>
            <person name="Deshpande S."/>
            <person name="Dai X."/>
            <person name="Doyle J.J."/>
            <person name="Dudez A.M."/>
            <person name="Farmer A.D."/>
            <person name="Fouteau S."/>
            <person name="Franken C."/>
            <person name="Gibelin C."/>
            <person name="Gish J."/>
            <person name="Goldstein S."/>
            <person name="Gonzalez A.J."/>
            <person name="Green P.J."/>
            <person name="Hallab A."/>
            <person name="Hartog M."/>
            <person name="Hua A."/>
            <person name="Humphray S.J."/>
            <person name="Jeong D.H."/>
            <person name="Jing Y."/>
            <person name="Jocker A."/>
            <person name="Kenton S.M."/>
            <person name="Kim D.J."/>
            <person name="Klee K."/>
            <person name="Lai H."/>
            <person name="Lang C."/>
            <person name="Lin S."/>
            <person name="Macmil S.L."/>
            <person name="Magdelenat G."/>
            <person name="Matthews L."/>
            <person name="McCorrison J."/>
            <person name="Monaghan E.L."/>
            <person name="Mun J.H."/>
            <person name="Najar F.Z."/>
            <person name="Nicholson C."/>
            <person name="Noirot C."/>
            <person name="O'Bleness M."/>
            <person name="Paule C.R."/>
            <person name="Poulain J."/>
            <person name="Prion F."/>
            <person name="Qin B."/>
            <person name="Qu C."/>
            <person name="Retzel E.F."/>
            <person name="Riddle C."/>
            <person name="Sallet E."/>
            <person name="Samain S."/>
            <person name="Samson N."/>
            <person name="Sanders I."/>
            <person name="Saurat O."/>
            <person name="Scarpelli C."/>
            <person name="Schiex T."/>
            <person name="Segurens B."/>
            <person name="Severin A.J."/>
            <person name="Sherrier D.J."/>
            <person name="Shi R."/>
            <person name="Sims S."/>
            <person name="Singer S.R."/>
            <person name="Sinharoy S."/>
            <person name="Sterck L."/>
            <person name="Viollet A."/>
            <person name="Wang B.B."/>
            <person name="Wang K."/>
            <person name="Wang M."/>
            <person name="Wang X."/>
            <person name="Warfsmann J."/>
            <person name="Weissenbach J."/>
            <person name="White D.D."/>
            <person name="White J.D."/>
            <person name="Wiley G.B."/>
            <person name="Wincker P."/>
            <person name="Xing Y."/>
            <person name="Yang L."/>
            <person name="Yao Z."/>
            <person name="Ying F."/>
            <person name="Zhai J."/>
            <person name="Zhou L."/>
            <person name="Zuber A."/>
            <person name="Denarie J."/>
            <person name="Dixon R.A."/>
            <person name="May G.D."/>
            <person name="Schwartz D.C."/>
            <person name="Rogers J."/>
            <person name="Quetier F."/>
            <person name="Town C.D."/>
            <person name="Roe B.A."/>
        </authorList>
    </citation>
    <scope>NUCLEOTIDE SEQUENCE [LARGE SCALE GENOMIC DNA]</scope>
    <source>
        <strain evidence="1">A17</strain>
        <strain evidence="2 3">cv. Jemalong A17</strain>
    </source>
</reference>
<dbReference type="InterPro" id="IPR055298">
    <property type="entry name" value="AtLOH3-like"/>
</dbReference>
<reference evidence="2" key="3">
    <citation type="submission" date="2015-04" db="UniProtKB">
        <authorList>
            <consortium name="EnsemblPlants"/>
        </authorList>
    </citation>
    <scope>IDENTIFICATION</scope>
    <source>
        <strain evidence="2">cv. Jemalong A17</strain>
    </source>
</reference>
<accession>A0A072VEN3</accession>
<protein>
    <submittedName>
        <fullName evidence="1 2">Uncharacterized protein</fullName>
    </submittedName>
</protein>
<dbReference type="EnsemblPlants" id="KEH40469">
    <property type="protein sequence ID" value="KEH40469"/>
    <property type="gene ID" value="MTR_1g029390"/>
</dbReference>
<dbReference type="Proteomes" id="UP000002051">
    <property type="component" value="Unassembled WGS sequence"/>
</dbReference>
<dbReference type="EMBL" id="CM001217">
    <property type="protein sequence ID" value="KEH40469.1"/>
    <property type="molecule type" value="Genomic_DNA"/>
</dbReference>
<keyword evidence="3" id="KW-1185">Reference proteome</keyword>